<dbReference type="NCBIfam" id="TIGR00848">
    <property type="entry name" value="fruA"/>
    <property type="match status" value="1"/>
</dbReference>
<sequence length="147" mass="16111">MNQIFTANNITLNLQAHNKTSAINEIVDLLNNNNILNDKEQYKTAILKRELESTTGIGFGIAIPHAKSDAVNQAAVAIAVSPAGVDFESADNTPVKIIFMIAVPNDANDMHLQILAKLSRKLINPVFRNQLINSQSAEELLTYLTEI</sequence>
<dbReference type="GO" id="GO:0005737">
    <property type="term" value="C:cytoplasm"/>
    <property type="evidence" value="ECO:0007669"/>
    <property type="project" value="UniProtKB-SubCell"/>
</dbReference>
<keyword evidence="3" id="KW-0597">Phosphoprotein</keyword>
<protein>
    <submittedName>
        <fullName evidence="8">PTS system fructose-specific IIC component</fullName>
    </submittedName>
</protein>
<dbReference type="AlphaFoldDB" id="A0A840UIS8"/>
<dbReference type="InterPro" id="IPR051541">
    <property type="entry name" value="PTS_SugarTrans_NitroReg"/>
</dbReference>
<name>A0A840UIS8_9FIRM</name>
<dbReference type="PROSITE" id="PS00372">
    <property type="entry name" value="PTS_EIIA_TYPE_2_HIS"/>
    <property type="match status" value="1"/>
</dbReference>
<evidence type="ECO:0000256" key="5">
    <source>
        <dbReference type="ARBA" id="ARBA00022679"/>
    </source>
</evidence>
<organism evidence="8 9">
    <name type="scientific">Pectinatus brassicae</name>
    <dbReference type="NCBI Taxonomy" id="862415"/>
    <lineage>
        <taxon>Bacteria</taxon>
        <taxon>Bacillati</taxon>
        <taxon>Bacillota</taxon>
        <taxon>Negativicutes</taxon>
        <taxon>Selenomonadales</taxon>
        <taxon>Selenomonadaceae</taxon>
        <taxon>Pectinatus</taxon>
    </lineage>
</organism>
<dbReference type="Proteomes" id="UP000559117">
    <property type="component" value="Unassembled WGS sequence"/>
</dbReference>
<evidence type="ECO:0000256" key="1">
    <source>
        <dbReference type="ARBA" id="ARBA00004496"/>
    </source>
</evidence>
<accession>A0A840UIS8</accession>
<comment type="caution">
    <text evidence="8">The sequence shown here is derived from an EMBL/GenBank/DDBJ whole genome shotgun (WGS) entry which is preliminary data.</text>
</comment>
<feature type="domain" description="PTS EIIA type-2" evidence="7">
    <location>
        <begin position="3"/>
        <end position="147"/>
    </location>
</feature>
<keyword evidence="9" id="KW-1185">Reference proteome</keyword>
<dbReference type="GO" id="GO:0016020">
    <property type="term" value="C:membrane"/>
    <property type="evidence" value="ECO:0007669"/>
    <property type="project" value="InterPro"/>
</dbReference>
<reference evidence="8 9" key="1">
    <citation type="submission" date="2020-08" db="EMBL/GenBank/DDBJ databases">
        <title>Genomic Encyclopedia of Type Strains, Phase IV (KMG-IV): sequencing the most valuable type-strain genomes for metagenomic binning, comparative biology and taxonomic classification.</title>
        <authorList>
            <person name="Goeker M."/>
        </authorList>
    </citation>
    <scope>NUCLEOTIDE SEQUENCE [LARGE SCALE GENOMIC DNA]</scope>
    <source>
        <strain evidence="8 9">DSM 24661</strain>
    </source>
</reference>
<evidence type="ECO:0000256" key="3">
    <source>
        <dbReference type="ARBA" id="ARBA00022553"/>
    </source>
</evidence>
<evidence type="ECO:0000313" key="8">
    <source>
        <dbReference type="EMBL" id="MBB5335507.1"/>
    </source>
</evidence>
<gene>
    <name evidence="8" type="ORF">HNR32_000632</name>
</gene>
<comment type="subcellular location">
    <subcellularLocation>
        <location evidence="1">Cytoplasm</location>
    </subcellularLocation>
</comment>
<keyword evidence="5" id="KW-0808">Transferase</keyword>
<keyword evidence="6" id="KW-0598">Phosphotransferase system</keyword>
<evidence type="ECO:0000256" key="6">
    <source>
        <dbReference type="ARBA" id="ARBA00022683"/>
    </source>
</evidence>
<dbReference type="InterPro" id="IPR004715">
    <property type="entry name" value="PTS_IIA_fruc"/>
</dbReference>
<evidence type="ECO:0000256" key="4">
    <source>
        <dbReference type="ARBA" id="ARBA00022597"/>
    </source>
</evidence>
<dbReference type="RefSeq" id="WP_183859566.1">
    <property type="nucleotide sequence ID" value="NZ_JACHFH010000005.1"/>
</dbReference>
<dbReference type="PROSITE" id="PS51094">
    <property type="entry name" value="PTS_EIIA_TYPE_2"/>
    <property type="match status" value="1"/>
</dbReference>
<keyword evidence="2" id="KW-0813">Transport</keyword>
<keyword evidence="4" id="KW-0762">Sugar transport</keyword>
<evidence type="ECO:0000256" key="2">
    <source>
        <dbReference type="ARBA" id="ARBA00022448"/>
    </source>
</evidence>
<dbReference type="Gene3D" id="3.40.930.10">
    <property type="entry name" value="Mannitol-specific EII, Chain A"/>
    <property type="match status" value="1"/>
</dbReference>
<dbReference type="PANTHER" id="PTHR47738">
    <property type="entry name" value="PTS SYSTEM FRUCTOSE-LIKE EIIA COMPONENT-RELATED"/>
    <property type="match status" value="1"/>
</dbReference>
<evidence type="ECO:0000259" key="7">
    <source>
        <dbReference type="PROSITE" id="PS51094"/>
    </source>
</evidence>
<dbReference type="InterPro" id="IPR016152">
    <property type="entry name" value="PTrfase/Anion_transptr"/>
</dbReference>
<dbReference type="EMBL" id="JACHFH010000005">
    <property type="protein sequence ID" value="MBB5335507.1"/>
    <property type="molecule type" value="Genomic_DNA"/>
</dbReference>
<proteinExistence type="predicted"/>
<dbReference type="Pfam" id="PF00359">
    <property type="entry name" value="PTS_EIIA_2"/>
    <property type="match status" value="1"/>
</dbReference>
<dbReference type="GO" id="GO:0009401">
    <property type="term" value="P:phosphoenolpyruvate-dependent sugar phosphotransferase system"/>
    <property type="evidence" value="ECO:0007669"/>
    <property type="project" value="UniProtKB-KW"/>
</dbReference>
<dbReference type="CDD" id="cd00211">
    <property type="entry name" value="PTS_IIA_fru"/>
    <property type="match status" value="1"/>
</dbReference>
<dbReference type="InterPro" id="IPR002178">
    <property type="entry name" value="PTS_EIIA_type-2_dom"/>
</dbReference>
<dbReference type="GO" id="GO:0008982">
    <property type="term" value="F:protein-N(PI)-phosphohistidine-sugar phosphotransferase activity"/>
    <property type="evidence" value="ECO:0007669"/>
    <property type="project" value="InterPro"/>
</dbReference>
<dbReference type="PANTHER" id="PTHR47738:SF2">
    <property type="entry name" value="PTS SYSTEM FRUCTOSE-LIKE EIIA COMPONENT"/>
    <property type="match status" value="1"/>
</dbReference>
<evidence type="ECO:0000313" key="9">
    <source>
        <dbReference type="Proteomes" id="UP000559117"/>
    </source>
</evidence>
<dbReference type="SUPFAM" id="SSF55804">
    <property type="entry name" value="Phoshotransferase/anion transport protein"/>
    <property type="match status" value="1"/>
</dbReference>
<dbReference type="FunFam" id="3.40.930.10:FF:000009">
    <property type="entry name" value="PTS system, fructose specific IIABC component"/>
    <property type="match status" value="1"/>
</dbReference>